<evidence type="ECO:0000313" key="1">
    <source>
        <dbReference type="EMBL" id="MBD3148280.1"/>
    </source>
</evidence>
<comment type="caution">
    <text evidence="1">The sequence shown here is derived from an EMBL/GenBank/DDBJ whole genome shotgun (WGS) entry which is preliminary data.</text>
</comment>
<organism evidence="1 2">
    <name type="scientific">Microbispora bryophytorum subsp. camponoti</name>
    <dbReference type="NCBI Taxonomy" id="1677852"/>
    <lineage>
        <taxon>Bacteria</taxon>
        <taxon>Bacillati</taxon>
        <taxon>Actinomycetota</taxon>
        <taxon>Actinomycetes</taxon>
        <taxon>Streptosporangiales</taxon>
        <taxon>Streptosporangiaceae</taxon>
        <taxon>Microbispora</taxon>
    </lineage>
</organism>
<name>A0ABR8LBN0_9ACTN</name>
<protein>
    <submittedName>
        <fullName evidence="1">Uncharacterized protein</fullName>
    </submittedName>
</protein>
<dbReference type="Proteomes" id="UP000653231">
    <property type="component" value="Unassembled WGS sequence"/>
</dbReference>
<gene>
    <name evidence="1" type="ORF">IEQ31_34630</name>
</gene>
<sequence length="207" mass="22749">MRKLYKEGRSLLRKLGAHATPSEERQLSLTAQWLAAVPADGQDKGEKPAGAWEETAPWAPSEMVDRTIVAPKRTAIDQNTRNLRDLATQVGDRLAAILRRIARDQSTISLQDFAKQVGADSWLCVIALVEADRSTRPLLSALVTSPDGSAAPEFRAVLAGLGYKVPQTKRALRLVWQREVERTHAFYAEPQREMPPSLVPSKAASAS</sequence>
<proteinExistence type="predicted"/>
<dbReference type="EMBL" id="JACXRZ010000046">
    <property type="protein sequence ID" value="MBD3148280.1"/>
    <property type="molecule type" value="Genomic_DNA"/>
</dbReference>
<dbReference type="RefSeq" id="WP_191055383.1">
    <property type="nucleotide sequence ID" value="NZ_JACXRZ010000046.1"/>
</dbReference>
<reference evidence="1 2" key="1">
    <citation type="submission" date="2020-09" db="EMBL/GenBank/DDBJ databases">
        <title>Actinomycete isolated from the Camponotus japonicus Mayr.</title>
        <authorList>
            <person name="Gong X."/>
        </authorList>
    </citation>
    <scope>NUCLEOTIDE SEQUENCE [LARGE SCALE GENOMIC DNA]</scope>
    <source>
        <strain evidence="1 2">2C-HV3</strain>
    </source>
</reference>
<keyword evidence="2" id="KW-1185">Reference proteome</keyword>
<evidence type="ECO:0000313" key="2">
    <source>
        <dbReference type="Proteomes" id="UP000653231"/>
    </source>
</evidence>
<accession>A0ABR8LBN0</accession>